<dbReference type="eggNOG" id="COG0664">
    <property type="taxonomic scope" value="Bacteria"/>
</dbReference>
<evidence type="ECO:0000259" key="12">
    <source>
        <dbReference type="PROSITE" id="PS50042"/>
    </source>
</evidence>
<dbReference type="Pfam" id="PF01734">
    <property type="entry name" value="Patatin"/>
    <property type="match status" value="1"/>
</dbReference>
<dbReference type="GO" id="GO:0046470">
    <property type="term" value="P:phosphatidylcholine metabolic process"/>
    <property type="evidence" value="ECO:0007669"/>
    <property type="project" value="InterPro"/>
</dbReference>
<feature type="short sequence motif" description="DGA/G" evidence="9">
    <location>
        <begin position="963"/>
        <end position="965"/>
    </location>
</feature>
<feature type="transmembrane region" description="Helical" evidence="11">
    <location>
        <begin position="307"/>
        <end position="330"/>
    </location>
</feature>
<dbReference type="eggNOG" id="COG1752">
    <property type="taxonomic scope" value="Bacteria"/>
</dbReference>
<dbReference type="InterPro" id="IPR016035">
    <property type="entry name" value="Acyl_Trfase/lysoPLipase"/>
</dbReference>
<feature type="transmembrane region" description="Helical" evidence="11">
    <location>
        <begin position="85"/>
        <end position="106"/>
    </location>
</feature>
<evidence type="ECO:0000256" key="10">
    <source>
        <dbReference type="SAM" id="MobiDB-lite"/>
    </source>
</evidence>
<feature type="transmembrane region" description="Helical" evidence="11">
    <location>
        <begin position="342"/>
        <end position="364"/>
    </location>
</feature>
<dbReference type="SUPFAM" id="SSF52151">
    <property type="entry name" value="FabD/lysophospholipase-like"/>
    <property type="match status" value="1"/>
</dbReference>
<dbReference type="InterPro" id="IPR018488">
    <property type="entry name" value="cNMP-bd_CS"/>
</dbReference>
<dbReference type="PROSITE" id="PS50850">
    <property type="entry name" value="MFS"/>
    <property type="match status" value="1"/>
</dbReference>
<keyword evidence="9" id="KW-0442">Lipid degradation</keyword>
<evidence type="ECO:0000256" key="3">
    <source>
        <dbReference type="ARBA" id="ARBA00022448"/>
    </source>
</evidence>
<protein>
    <submittedName>
        <fullName evidence="15">Conserved transmembrane transport protein</fullName>
    </submittedName>
</protein>
<feature type="transmembrane region" description="Helical" evidence="11">
    <location>
        <begin position="143"/>
        <end position="165"/>
    </location>
</feature>
<keyword evidence="8 11" id="KW-0472">Membrane</keyword>
<feature type="short sequence motif" description="GXSXG" evidence="9">
    <location>
        <begin position="847"/>
        <end position="851"/>
    </location>
</feature>
<feature type="transmembrane region" description="Helical" evidence="11">
    <location>
        <begin position="206"/>
        <end position="227"/>
    </location>
</feature>
<keyword evidence="9" id="KW-0378">Hydrolase</keyword>
<feature type="domain" description="Major facilitator superfamily (MFS) profile" evidence="13">
    <location>
        <begin position="51"/>
        <end position="496"/>
    </location>
</feature>
<dbReference type="AlphaFoldDB" id="B2HEQ7"/>
<dbReference type="GO" id="GO:0016042">
    <property type="term" value="P:lipid catabolic process"/>
    <property type="evidence" value="ECO:0007669"/>
    <property type="project" value="UniProtKB-UniRule"/>
</dbReference>
<dbReference type="CDD" id="cd00038">
    <property type="entry name" value="CAP_ED"/>
    <property type="match status" value="1"/>
</dbReference>
<evidence type="ECO:0000313" key="15">
    <source>
        <dbReference type="EMBL" id="ACC39764.1"/>
    </source>
</evidence>
<keyword evidence="16" id="KW-1185">Reference proteome</keyword>
<dbReference type="SUPFAM" id="SSF51206">
    <property type="entry name" value="cAMP-binding domain-like"/>
    <property type="match status" value="1"/>
</dbReference>
<evidence type="ECO:0000259" key="14">
    <source>
        <dbReference type="PROSITE" id="PS51635"/>
    </source>
</evidence>
<dbReference type="GO" id="GO:0005886">
    <property type="term" value="C:plasma membrane"/>
    <property type="evidence" value="ECO:0007669"/>
    <property type="project" value="UniProtKB-SubCell"/>
</dbReference>
<keyword evidence="5 11" id="KW-0812">Transmembrane</keyword>
<feature type="transmembrane region" description="Helical" evidence="11">
    <location>
        <begin position="371"/>
        <end position="388"/>
    </location>
</feature>
<dbReference type="KEGG" id="mmi:MMAR_1306"/>
<feature type="short sequence motif" description="GXGXXG" evidence="9">
    <location>
        <begin position="820"/>
        <end position="825"/>
    </location>
</feature>
<dbReference type="InterPro" id="IPR004638">
    <property type="entry name" value="EmrB-like"/>
</dbReference>
<keyword evidence="6 11" id="KW-1133">Transmembrane helix</keyword>
<dbReference type="PROSITE" id="PS50042">
    <property type="entry name" value="CNMP_BINDING_3"/>
    <property type="match status" value="1"/>
</dbReference>
<feature type="domain" description="Cyclic nucleotide-binding" evidence="12">
    <location>
        <begin position="541"/>
        <end position="638"/>
    </location>
</feature>
<dbReference type="SMART" id="SM00100">
    <property type="entry name" value="cNMP"/>
    <property type="match status" value="1"/>
</dbReference>
<feature type="domain" description="PNPLA" evidence="14">
    <location>
        <begin position="816"/>
        <end position="976"/>
    </location>
</feature>
<reference evidence="15 16" key="1">
    <citation type="journal article" date="2008" name="Genome Res.">
        <title>Insights from the complete genome sequence of Mycobacterium marinum on the evolution of Mycobacterium tuberculosis.</title>
        <authorList>
            <person name="Stinear T.P."/>
            <person name="Seemann T."/>
            <person name="Harrison P.F."/>
            <person name="Jenkin G.A."/>
            <person name="Davies J.K."/>
            <person name="Johnson P.D."/>
            <person name="Abdellah Z."/>
            <person name="Arrowsmith C."/>
            <person name="Chillingworth T."/>
            <person name="Churcher C."/>
            <person name="Clarke K."/>
            <person name="Cronin A."/>
            <person name="Davis P."/>
            <person name="Goodhead I."/>
            <person name="Holroyd N."/>
            <person name="Jagels K."/>
            <person name="Lord A."/>
            <person name="Moule S."/>
            <person name="Mungall K."/>
            <person name="Norbertczak H."/>
            <person name="Quail M.A."/>
            <person name="Rabbinowitsch E."/>
            <person name="Walker D."/>
            <person name="White B."/>
            <person name="Whitehead S."/>
            <person name="Small P.L."/>
            <person name="Brosch R."/>
            <person name="Ramakrishnan L."/>
            <person name="Fischbach M.A."/>
            <person name="Parkhill J."/>
            <person name="Cole S.T."/>
        </authorList>
    </citation>
    <scope>NUCLEOTIDE SEQUENCE [LARGE SCALE GENOMIC DNA]</scope>
    <source>
        <strain evidence="16">ATCC BAA-535 / M</strain>
    </source>
</reference>
<dbReference type="PROSITE" id="PS51635">
    <property type="entry name" value="PNPLA"/>
    <property type="match status" value="1"/>
</dbReference>
<feature type="region of interest" description="Disordered" evidence="10">
    <location>
        <begin position="1"/>
        <end position="26"/>
    </location>
</feature>
<dbReference type="GO" id="GO:0022857">
    <property type="term" value="F:transmembrane transporter activity"/>
    <property type="evidence" value="ECO:0007669"/>
    <property type="project" value="InterPro"/>
</dbReference>
<dbReference type="SUPFAM" id="SSF103473">
    <property type="entry name" value="MFS general substrate transporter"/>
    <property type="match status" value="1"/>
</dbReference>
<sequence length="1076" mass="112818">MSGVSISSFEKVTSRHSKRPGATPARTHLAGHARKGFANLTHRRQPSSAAVLLVAAFGAFLAFLDSTIVNIAFPDIQKSFPSYDLGSLSWILNAYNIVFAAFLVAAGRMADLLGRRRTFTFGVVIFTIASGLCAVAGSVEWLVAFRVLQGIGAAVLVPASLALVVEGFEPARRAHAVGLWGAAAAIASGLGPPIGGMLVDWASWRWVFLVNIPLGVVAVLATSRALVESRAAGRRRKPDLRGATLLAGALGLLTLALVKGPDWGWVSVPTLAVFAASAITLVGFVLSSMAAPVPLVEPAYLRSRPFVVGNVLTLVAAAGFYCYVLTHVLYLNYVWGYSLLKAGFAIAPAALVAAVVAALLGRVADRHGHRLIVTLGALVWAGSLFWYLQRVGTEPDFLRRWLPGQLLQGIGVGATLPVLSSAALTGVAKGGSYATTSAVVSTTRQLGAVIGVAALVILIGKPEHGAAADALRRGWAMAAICFVVVAIAAVLLGRTNSKPGQELEPEPAAAARAAPTTTEPAAALIANRATDEADLLGNLPLFAGLDAAALAELADRVEEVELQAGSYLFLAGDASDSLYVIRRGRVQVLHGDIVIKELGRGEVLGELGLLIDAPRSASVRALRDSRLVRLTKAQFDQIANRGVLAALVRVLATRLREAPPPAVHTTSPGVVVSVVGVGADAPVQSVAAGLLTALSKQLRVVDPGRVDIDGLDRAERGADKVLLHAGAQDADWRDFCLRVADRIVLVTGDPDPGAAALPARAQGADLVLAGPTASREQRRSWEELITPRSVHAVHYRRVVQDLRPLAARLAGRSIGLVLGGGGARGFAHLGILEELEQAGVAIDRFAGTSMGAVIASLGASGLDAATADAYAYEYFIRNNPLRDYAVPIKGLVRGRRTLTLLEAAFGDRLVEELPKEFRCVSVDLIARQPVVHRRGRLVDVVGCSLRLPGIYPPQVYQGRLHVDGGVLDNLPVSTLATSDGPLIAVSLASGEVPGAPLQPDGPPRVPGIGDTLIRTMTIGSQRGADVALGLAQVVIRPDTSAVGLLEFHQIDAAREAGRAAARESMPQIMALLNQRR</sequence>
<dbReference type="Gene3D" id="1.20.1250.20">
    <property type="entry name" value="MFS general substrate transporter like domains"/>
    <property type="match status" value="1"/>
</dbReference>
<dbReference type="eggNOG" id="COG0477">
    <property type="taxonomic scope" value="Bacteria"/>
</dbReference>
<evidence type="ECO:0000313" key="16">
    <source>
        <dbReference type="Proteomes" id="UP000001190"/>
    </source>
</evidence>
<dbReference type="Proteomes" id="UP000001190">
    <property type="component" value="Chromosome"/>
</dbReference>
<name>B2HEQ7_MYCMM</name>
<dbReference type="RefSeq" id="WP_012393173.1">
    <property type="nucleotide sequence ID" value="NC_010612.1"/>
</dbReference>
<dbReference type="NCBIfam" id="TIGR00711">
    <property type="entry name" value="efflux_EmrB"/>
    <property type="match status" value="1"/>
</dbReference>
<dbReference type="Pfam" id="PF00027">
    <property type="entry name" value="cNMP_binding"/>
    <property type="match status" value="1"/>
</dbReference>
<dbReference type="STRING" id="216594.MMAR_1306"/>
<dbReference type="InterPro" id="IPR002641">
    <property type="entry name" value="PNPLA_dom"/>
</dbReference>
<evidence type="ECO:0000259" key="13">
    <source>
        <dbReference type="PROSITE" id="PS50850"/>
    </source>
</evidence>
<dbReference type="InterPro" id="IPR020846">
    <property type="entry name" value="MFS_dom"/>
</dbReference>
<evidence type="ECO:0000256" key="5">
    <source>
        <dbReference type="ARBA" id="ARBA00022692"/>
    </source>
</evidence>
<feature type="active site" description="Nucleophile" evidence="9">
    <location>
        <position position="849"/>
    </location>
</feature>
<dbReference type="Gene3D" id="3.40.1090.10">
    <property type="entry name" value="Cytosolic phospholipase A2 catalytic domain"/>
    <property type="match status" value="2"/>
</dbReference>
<keyword evidence="7 9" id="KW-0443">Lipid metabolism</keyword>
<evidence type="ECO:0000256" key="6">
    <source>
        <dbReference type="ARBA" id="ARBA00022989"/>
    </source>
</evidence>
<dbReference type="HOGENOM" id="CLU_000960_1_2_11"/>
<dbReference type="PANTHER" id="PTHR42718:SF48">
    <property type="entry name" value="CONSERVED TWO-DOMAIN MEMBRANE PROTEIN-RELATED"/>
    <property type="match status" value="1"/>
</dbReference>
<dbReference type="InterPro" id="IPR001423">
    <property type="entry name" value="LysoPLipase_patatin_CS"/>
</dbReference>
<dbReference type="EMBL" id="CP000854">
    <property type="protein sequence ID" value="ACC39764.1"/>
    <property type="molecule type" value="Genomic_DNA"/>
</dbReference>
<dbReference type="InterPro" id="IPR011701">
    <property type="entry name" value="MFS"/>
</dbReference>
<dbReference type="PROSITE" id="PS00889">
    <property type="entry name" value="CNMP_BINDING_2"/>
    <property type="match status" value="1"/>
</dbReference>
<evidence type="ECO:0000256" key="1">
    <source>
        <dbReference type="ARBA" id="ARBA00004651"/>
    </source>
</evidence>
<dbReference type="GO" id="GO:0004622">
    <property type="term" value="F:phosphatidylcholine lysophospholipase activity"/>
    <property type="evidence" value="ECO:0007669"/>
    <property type="project" value="InterPro"/>
</dbReference>
<proteinExistence type="inferred from homology"/>
<dbReference type="PRINTS" id="PR01036">
    <property type="entry name" value="TCRTETB"/>
</dbReference>
<feature type="active site" description="Proton acceptor" evidence="9">
    <location>
        <position position="963"/>
    </location>
</feature>
<feature type="transmembrane region" description="Helical" evidence="11">
    <location>
        <begin position="474"/>
        <end position="493"/>
    </location>
</feature>
<evidence type="ECO:0000256" key="11">
    <source>
        <dbReference type="SAM" id="Phobius"/>
    </source>
</evidence>
<dbReference type="PROSITE" id="PS01237">
    <property type="entry name" value="UPF0028"/>
    <property type="match status" value="1"/>
</dbReference>
<dbReference type="InterPro" id="IPR005829">
    <property type="entry name" value="Sugar_transporter_CS"/>
</dbReference>
<dbReference type="Gene3D" id="2.60.120.10">
    <property type="entry name" value="Jelly Rolls"/>
    <property type="match status" value="1"/>
</dbReference>
<comment type="similarity">
    <text evidence="2">Belongs to the NTE family.</text>
</comment>
<feature type="transmembrane region" description="Helical" evidence="11">
    <location>
        <begin position="239"/>
        <end position="258"/>
    </location>
</feature>
<dbReference type="InterPro" id="IPR000595">
    <property type="entry name" value="cNMP-bd_dom"/>
</dbReference>
<dbReference type="InterPro" id="IPR036259">
    <property type="entry name" value="MFS_trans_sf"/>
</dbReference>
<dbReference type="PANTHER" id="PTHR42718">
    <property type="entry name" value="MAJOR FACILITATOR SUPERFAMILY MULTIDRUG TRANSPORTER MFSC"/>
    <property type="match status" value="1"/>
</dbReference>
<evidence type="ECO:0000256" key="2">
    <source>
        <dbReference type="ARBA" id="ARBA00006636"/>
    </source>
</evidence>
<feature type="transmembrane region" description="Helical" evidence="11">
    <location>
        <begin position="118"/>
        <end position="137"/>
    </location>
</feature>
<dbReference type="Pfam" id="PF07690">
    <property type="entry name" value="MFS_1"/>
    <property type="match status" value="2"/>
</dbReference>
<dbReference type="CDD" id="cd17321">
    <property type="entry name" value="MFS_MMR_MDR_like"/>
    <property type="match status" value="1"/>
</dbReference>
<feature type="transmembrane region" description="Helical" evidence="11">
    <location>
        <begin position="49"/>
        <end position="73"/>
    </location>
</feature>
<evidence type="ECO:0000256" key="8">
    <source>
        <dbReference type="ARBA" id="ARBA00023136"/>
    </source>
</evidence>
<evidence type="ECO:0000256" key="9">
    <source>
        <dbReference type="PROSITE-ProRule" id="PRU01161"/>
    </source>
</evidence>
<feature type="transmembrane region" description="Helical" evidence="11">
    <location>
        <begin position="177"/>
        <end position="194"/>
    </location>
</feature>
<evidence type="ECO:0000256" key="7">
    <source>
        <dbReference type="ARBA" id="ARBA00023098"/>
    </source>
</evidence>
<dbReference type="InterPro" id="IPR018490">
    <property type="entry name" value="cNMP-bd_dom_sf"/>
</dbReference>
<organism evidence="15 16">
    <name type="scientific">Mycobacterium marinum (strain ATCC BAA-535 / M)</name>
    <dbReference type="NCBI Taxonomy" id="216594"/>
    <lineage>
        <taxon>Bacteria</taxon>
        <taxon>Bacillati</taxon>
        <taxon>Actinomycetota</taxon>
        <taxon>Actinomycetes</taxon>
        <taxon>Mycobacteriales</taxon>
        <taxon>Mycobacteriaceae</taxon>
        <taxon>Mycobacterium</taxon>
        <taxon>Mycobacterium ulcerans group</taxon>
    </lineage>
</organism>
<comment type="subcellular location">
    <subcellularLocation>
        <location evidence="1">Cell membrane</location>
        <topology evidence="1">Multi-pass membrane protein</topology>
    </subcellularLocation>
</comment>
<feature type="transmembrane region" description="Helical" evidence="11">
    <location>
        <begin position="439"/>
        <end position="459"/>
    </location>
</feature>
<keyword evidence="3" id="KW-0813">Transport</keyword>
<evidence type="ECO:0000256" key="4">
    <source>
        <dbReference type="ARBA" id="ARBA00022475"/>
    </source>
</evidence>
<feature type="transmembrane region" description="Helical" evidence="11">
    <location>
        <begin position="264"/>
        <end position="286"/>
    </location>
</feature>
<dbReference type="InterPro" id="IPR014710">
    <property type="entry name" value="RmlC-like_jellyroll"/>
</dbReference>
<accession>B2HEQ7</accession>
<dbReference type="PROSITE" id="PS00216">
    <property type="entry name" value="SUGAR_TRANSPORT_1"/>
    <property type="match status" value="1"/>
</dbReference>
<keyword evidence="4" id="KW-1003">Cell membrane</keyword>
<gene>
    <name evidence="15" type="ordered locus">MMAR_1306</name>
</gene>
<feature type="compositionally biased region" description="Polar residues" evidence="10">
    <location>
        <begin position="1"/>
        <end position="11"/>
    </location>
</feature>
<dbReference type="Gene3D" id="1.20.1720.10">
    <property type="entry name" value="Multidrug resistance protein D"/>
    <property type="match status" value="1"/>
</dbReference>